<feature type="signal peptide" evidence="1">
    <location>
        <begin position="1"/>
        <end position="25"/>
    </location>
</feature>
<dbReference type="AlphaFoldDB" id="A0A0E9V0X0"/>
<evidence type="ECO:0008006" key="3">
    <source>
        <dbReference type="Google" id="ProtNLM"/>
    </source>
</evidence>
<reference evidence="2" key="2">
    <citation type="journal article" date="2015" name="Fish Shellfish Immunol.">
        <title>Early steps in the European eel (Anguilla anguilla)-Vibrio vulnificus interaction in the gills: Role of the RtxA13 toxin.</title>
        <authorList>
            <person name="Callol A."/>
            <person name="Pajuelo D."/>
            <person name="Ebbesson L."/>
            <person name="Teles M."/>
            <person name="MacKenzie S."/>
            <person name="Amaro C."/>
        </authorList>
    </citation>
    <scope>NUCLEOTIDE SEQUENCE</scope>
</reference>
<proteinExistence type="predicted"/>
<name>A0A0E9V0X0_ANGAN</name>
<dbReference type="EMBL" id="GBXM01037482">
    <property type="protein sequence ID" value="JAH71095.1"/>
    <property type="molecule type" value="Transcribed_RNA"/>
</dbReference>
<evidence type="ECO:0000313" key="2">
    <source>
        <dbReference type="EMBL" id="JAH71095.1"/>
    </source>
</evidence>
<reference evidence="2" key="1">
    <citation type="submission" date="2014-11" db="EMBL/GenBank/DDBJ databases">
        <authorList>
            <person name="Amaro Gonzalez C."/>
        </authorList>
    </citation>
    <scope>NUCLEOTIDE SEQUENCE</scope>
</reference>
<organism evidence="2">
    <name type="scientific">Anguilla anguilla</name>
    <name type="common">European freshwater eel</name>
    <name type="synonym">Muraena anguilla</name>
    <dbReference type="NCBI Taxonomy" id="7936"/>
    <lineage>
        <taxon>Eukaryota</taxon>
        <taxon>Metazoa</taxon>
        <taxon>Chordata</taxon>
        <taxon>Craniata</taxon>
        <taxon>Vertebrata</taxon>
        <taxon>Euteleostomi</taxon>
        <taxon>Actinopterygii</taxon>
        <taxon>Neopterygii</taxon>
        <taxon>Teleostei</taxon>
        <taxon>Anguilliformes</taxon>
        <taxon>Anguillidae</taxon>
        <taxon>Anguilla</taxon>
    </lineage>
</organism>
<accession>A0A0E9V0X0</accession>
<protein>
    <recommendedName>
        <fullName evidence="3">C2H2-type domain-containing protein</fullName>
    </recommendedName>
</protein>
<sequence>MAIALAMPATVPATAVLSLFELSVGIFPPLLVPLCPYRVCSHCRPGCPRGHHLKIHYLFHPCLFLRYVILRVQGLR</sequence>
<feature type="chain" id="PRO_5002433841" description="C2H2-type domain-containing protein" evidence="1">
    <location>
        <begin position="26"/>
        <end position="76"/>
    </location>
</feature>
<evidence type="ECO:0000256" key="1">
    <source>
        <dbReference type="SAM" id="SignalP"/>
    </source>
</evidence>
<keyword evidence="1" id="KW-0732">Signal</keyword>